<dbReference type="CDD" id="cd06171">
    <property type="entry name" value="Sigma70_r4"/>
    <property type="match status" value="1"/>
</dbReference>
<name>A0ABR9S6K3_9BURK</name>
<dbReference type="Gene3D" id="1.10.10.10">
    <property type="entry name" value="Winged helix-like DNA-binding domain superfamily/Winged helix DNA-binding domain"/>
    <property type="match status" value="1"/>
</dbReference>
<evidence type="ECO:0000259" key="6">
    <source>
        <dbReference type="Pfam" id="PF04542"/>
    </source>
</evidence>
<evidence type="ECO:0000256" key="4">
    <source>
        <dbReference type="ARBA" id="ARBA00023163"/>
    </source>
</evidence>
<dbReference type="InterPro" id="IPR013325">
    <property type="entry name" value="RNA_pol_sigma_r2"/>
</dbReference>
<dbReference type="InterPro" id="IPR014284">
    <property type="entry name" value="RNA_pol_sigma-70_dom"/>
</dbReference>
<gene>
    <name evidence="8" type="ORF">IM787_16410</name>
</gene>
<dbReference type="EMBL" id="JADDIV010000004">
    <property type="protein sequence ID" value="MBE7369147.1"/>
    <property type="molecule type" value="Genomic_DNA"/>
</dbReference>
<dbReference type="NCBIfam" id="TIGR02937">
    <property type="entry name" value="sigma70-ECF"/>
    <property type="match status" value="1"/>
</dbReference>
<dbReference type="SUPFAM" id="SSF88659">
    <property type="entry name" value="Sigma3 and sigma4 domains of RNA polymerase sigma factors"/>
    <property type="match status" value="1"/>
</dbReference>
<accession>A0ABR9S6K3</accession>
<comment type="caution">
    <text evidence="8">The sequence shown here is derived from an EMBL/GenBank/DDBJ whole genome shotgun (WGS) entry which is preliminary data.</text>
</comment>
<dbReference type="Pfam" id="PF04542">
    <property type="entry name" value="Sigma70_r2"/>
    <property type="match status" value="1"/>
</dbReference>
<evidence type="ECO:0000256" key="3">
    <source>
        <dbReference type="ARBA" id="ARBA00023082"/>
    </source>
</evidence>
<dbReference type="InterPro" id="IPR007627">
    <property type="entry name" value="RNA_pol_sigma70_r2"/>
</dbReference>
<keyword evidence="4" id="KW-0804">Transcription</keyword>
<keyword evidence="2" id="KW-0805">Transcription regulation</keyword>
<dbReference type="InterPro" id="IPR036388">
    <property type="entry name" value="WH-like_DNA-bd_sf"/>
</dbReference>
<protein>
    <submittedName>
        <fullName evidence="8">Sigma-70 family RNA polymerase sigma factor</fullName>
    </submittedName>
</protein>
<dbReference type="InterPro" id="IPR013324">
    <property type="entry name" value="RNA_pol_sigma_r3/r4-like"/>
</dbReference>
<evidence type="ECO:0000256" key="1">
    <source>
        <dbReference type="ARBA" id="ARBA00010641"/>
    </source>
</evidence>
<dbReference type="InterPro" id="IPR039425">
    <property type="entry name" value="RNA_pol_sigma-70-like"/>
</dbReference>
<dbReference type="Pfam" id="PF08281">
    <property type="entry name" value="Sigma70_r4_2"/>
    <property type="match status" value="1"/>
</dbReference>
<evidence type="ECO:0000259" key="7">
    <source>
        <dbReference type="Pfam" id="PF08281"/>
    </source>
</evidence>
<sequence length="201" mass="21573">MTPDGGRTLQELLADTARGDHAAFATVYQRTHAHLFGVALRMLGREQAAEDALQEAFVSVWKSATQYRSQVGGVEVQPMTWLIAIVRNKALDALRSRARRKETELPDADALDQGDPATPGQAGGASALELLVQATQALQIEDCMGALQGSHRQSLALAYYQGLSHAEIAAQMGAPLGSVKAWIRRGLERLKACLQSRGVAA</sequence>
<feature type="region of interest" description="Disordered" evidence="5">
    <location>
        <begin position="102"/>
        <end position="123"/>
    </location>
</feature>
<dbReference type="Proteomes" id="UP000806285">
    <property type="component" value="Unassembled WGS sequence"/>
</dbReference>
<evidence type="ECO:0000256" key="2">
    <source>
        <dbReference type="ARBA" id="ARBA00023015"/>
    </source>
</evidence>
<dbReference type="InterPro" id="IPR013249">
    <property type="entry name" value="RNA_pol_sigma70_r4_t2"/>
</dbReference>
<dbReference type="SUPFAM" id="SSF88946">
    <property type="entry name" value="Sigma2 domain of RNA polymerase sigma factors"/>
    <property type="match status" value="1"/>
</dbReference>
<proteinExistence type="inferred from homology"/>
<evidence type="ECO:0000313" key="8">
    <source>
        <dbReference type="EMBL" id="MBE7369147.1"/>
    </source>
</evidence>
<dbReference type="PANTHER" id="PTHR43133:SF62">
    <property type="entry name" value="RNA POLYMERASE SIGMA FACTOR SIGZ"/>
    <property type="match status" value="1"/>
</dbReference>
<keyword evidence="3" id="KW-0731">Sigma factor</keyword>
<comment type="similarity">
    <text evidence="1">Belongs to the sigma-70 factor family. ECF subfamily.</text>
</comment>
<dbReference type="PANTHER" id="PTHR43133">
    <property type="entry name" value="RNA POLYMERASE ECF-TYPE SIGMA FACTO"/>
    <property type="match status" value="1"/>
</dbReference>
<feature type="domain" description="RNA polymerase sigma-70 region 2" evidence="6">
    <location>
        <begin position="28"/>
        <end position="100"/>
    </location>
</feature>
<evidence type="ECO:0000313" key="9">
    <source>
        <dbReference type="Proteomes" id="UP000806285"/>
    </source>
</evidence>
<dbReference type="RefSeq" id="WP_193677745.1">
    <property type="nucleotide sequence ID" value="NZ_JADDIV010000004.1"/>
</dbReference>
<keyword evidence="9" id="KW-1185">Reference proteome</keyword>
<evidence type="ECO:0000256" key="5">
    <source>
        <dbReference type="SAM" id="MobiDB-lite"/>
    </source>
</evidence>
<organism evidence="8 9">
    <name type="scientific">Ramlibacter pallidus</name>
    <dbReference type="NCBI Taxonomy" id="2780087"/>
    <lineage>
        <taxon>Bacteria</taxon>
        <taxon>Pseudomonadati</taxon>
        <taxon>Pseudomonadota</taxon>
        <taxon>Betaproteobacteria</taxon>
        <taxon>Burkholderiales</taxon>
        <taxon>Comamonadaceae</taxon>
        <taxon>Ramlibacter</taxon>
    </lineage>
</organism>
<reference evidence="8 9" key="1">
    <citation type="submission" date="2020-10" db="EMBL/GenBank/DDBJ databases">
        <title>Ramlibacter sp. HM2 16S ribosomal RNA gene Genome sequencing and assembly.</title>
        <authorList>
            <person name="Kang M."/>
        </authorList>
    </citation>
    <scope>NUCLEOTIDE SEQUENCE [LARGE SCALE GENOMIC DNA]</scope>
    <source>
        <strain evidence="8 9">HM2</strain>
    </source>
</reference>
<dbReference type="Gene3D" id="1.10.1740.10">
    <property type="match status" value="1"/>
</dbReference>
<feature type="domain" description="RNA polymerase sigma factor 70 region 4 type 2" evidence="7">
    <location>
        <begin position="138"/>
        <end position="190"/>
    </location>
</feature>